<organism evidence="2 3">
    <name type="scientific">Pleurodeles waltl</name>
    <name type="common">Iberian ribbed newt</name>
    <dbReference type="NCBI Taxonomy" id="8319"/>
    <lineage>
        <taxon>Eukaryota</taxon>
        <taxon>Metazoa</taxon>
        <taxon>Chordata</taxon>
        <taxon>Craniata</taxon>
        <taxon>Vertebrata</taxon>
        <taxon>Euteleostomi</taxon>
        <taxon>Amphibia</taxon>
        <taxon>Batrachia</taxon>
        <taxon>Caudata</taxon>
        <taxon>Salamandroidea</taxon>
        <taxon>Salamandridae</taxon>
        <taxon>Pleurodelinae</taxon>
        <taxon>Pleurodeles</taxon>
    </lineage>
</organism>
<feature type="compositionally biased region" description="Basic and acidic residues" evidence="1">
    <location>
        <begin position="32"/>
        <end position="52"/>
    </location>
</feature>
<evidence type="ECO:0000313" key="3">
    <source>
        <dbReference type="Proteomes" id="UP001066276"/>
    </source>
</evidence>
<protein>
    <submittedName>
        <fullName evidence="2">Uncharacterized protein</fullName>
    </submittedName>
</protein>
<dbReference type="Proteomes" id="UP001066276">
    <property type="component" value="Chromosome 5"/>
</dbReference>
<reference evidence="2" key="1">
    <citation type="journal article" date="2022" name="bioRxiv">
        <title>Sequencing and chromosome-scale assembly of the giantPleurodeles waltlgenome.</title>
        <authorList>
            <person name="Brown T."/>
            <person name="Elewa A."/>
            <person name="Iarovenko S."/>
            <person name="Subramanian E."/>
            <person name="Araus A.J."/>
            <person name="Petzold A."/>
            <person name="Susuki M."/>
            <person name="Suzuki K.-i.T."/>
            <person name="Hayashi T."/>
            <person name="Toyoda A."/>
            <person name="Oliveira C."/>
            <person name="Osipova E."/>
            <person name="Leigh N.D."/>
            <person name="Simon A."/>
            <person name="Yun M.H."/>
        </authorList>
    </citation>
    <scope>NUCLEOTIDE SEQUENCE</scope>
    <source>
        <strain evidence="2">20211129_DDA</strain>
        <tissue evidence="2">Liver</tissue>
    </source>
</reference>
<name>A0AAV7RMF3_PLEWA</name>
<gene>
    <name evidence="2" type="ORF">NDU88_004851</name>
</gene>
<evidence type="ECO:0000313" key="2">
    <source>
        <dbReference type="EMBL" id="KAJ1152073.1"/>
    </source>
</evidence>
<feature type="compositionally biased region" description="Basic and acidic residues" evidence="1">
    <location>
        <begin position="59"/>
        <end position="78"/>
    </location>
</feature>
<dbReference type="AlphaFoldDB" id="A0AAV7RMF3"/>
<evidence type="ECO:0000256" key="1">
    <source>
        <dbReference type="SAM" id="MobiDB-lite"/>
    </source>
</evidence>
<sequence>MSQCTEAEMSAFQFMSFLLIRAPKIKALASRDTAEEKRTELDKKRQCSDLRRNPCTRRAPNERRPHYIGDEARSKSSEKQSGSAPTTLPHRWHNRLPATPEVRALYSRRRGKPAATGAHLCVSLPLLKNRARQVGRGAFAEGCRSIAGGRYRKAAGDTAV</sequence>
<proteinExistence type="predicted"/>
<feature type="region of interest" description="Disordered" evidence="1">
    <location>
        <begin position="29"/>
        <end position="96"/>
    </location>
</feature>
<keyword evidence="3" id="KW-1185">Reference proteome</keyword>
<comment type="caution">
    <text evidence="2">The sequence shown here is derived from an EMBL/GenBank/DDBJ whole genome shotgun (WGS) entry which is preliminary data.</text>
</comment>
<dbReference type="EMBL" id="JANPWB010000009">
    <property type="protein sequence ID" value="KAJ1152073.1"/>
    <property type="molecule type" value="Genomic_DNA"/>
</dbReference>
<accession>A0AAV7RMF3</accession>